<name>A0A2T5MGG5_9GAMM</name>
<gene>
    <name evidence="2" type="ORF">CJD38_10075</name>
</gene>
<evidence type="ECO:0000313" key="2">
    <source>
        <dbReference type="EMBL" id="PTU31653.1"/>
    </source>
</evidence>
<keyword evidence="1" id="KW-1133">Transmembrane helix</keyword>
<keyword evidence="3" id="KW-1185">Reference proteome</keyword>
<evidence type="ECO:0000313" key="3">
    <source>
        <dbReference type="Proteomes" id="UP000244248"/>
    </source>
</evidence>
<protein>
    <submittedName>
        <fullName evidence="2">Uncharacterized protein</fullName>
    </submittedName>
</protein>
<feature type="transmembrane region" description="Helical" evidence="1">
    <location>
        <begin position="96"/>
        <end position="118"/>
    </location>
</feature>
<organism evidence="2 3">
    <name type="scientific">Stenotrophobium rhamnosiphilum</name>
    <dbReference type="NCBI Taxonomy" id="2029166"/>
    <lineage>
        <taxon>Bacteria</taxon>
        <taxon>Pseudomonadati</taxon>
        <taxon>Pseudomonadota</taxon>
        <taxon>Gammaproteobacteria</taxon>
        <taxon>Nevskiales</taxon>
        <taxon>Nevskiaceae</taxon>
        <taxon>Stenotrophobium</taxon>
    </lineage>
</organism>
<keyword evidence="1" id="KW-0812">Transmembrane</keyword>
<dbReference type="Proteomes" id="UP000244248">
    <property type="component" value="Unassembled WGS sequence"/>
</dbReference>
<proteinExistence type="predicted"/>
<accession>A0A2T5MGG5</accession>
<dbReference type="AlphaFoldDB" id="A0A2T5MGG5"/>
<keyword evidence="1" id="KW-0472">Membrane</keyword>
<feature type="transmembrane region" description="Helical" evidence="1">
    <location>
        <begin position="35"/>
        <end position="55"/>
    </location>
</feature>
<comment type="caution">
    <text evidence="2">The sequence shown here is derived from an EMBL/GenBank/DDBJ whole genome shotgun (WGS) entry which is preliminary data.</text>
</comment>
<dbReference type="EMBL" id="QANS01000003">
    <property type="protein sequence ID" value="PTU31653.1"/>
    <property type="molecule type" value="Genomic_DNA"/>
</dbReference>
<reference evidence="2 3" key="1">
    <citation type="submission" date="2018-04" db="EMBL/GenBank/DDBJ databases">
        <title>Novel species isolated from glacier.</title>
        <authorList>
            <person name="Liu Q."/>
            <person name="Xin Y.-H."/>
        </authorList>
    </citation>
    <scope>NUCLEOTIDE SEQUENCE [LARGE SCALE GENOMIC DNA]</scope>
    <source>
        <strain evidence="2 3">GT1R17</strain>
    </source>
</reference>
<evidence type="ECO:0000256" key="1">
    <source>
        <dbReference type="SAM" id="Phobius"/>
    </source>
</evidence>
<sequence length="127" mass="14256">MVFTTLATLAYWLVYFMSGATMVRTDNVYTSFENAFPLADAWMAVGYLLAASFLLKGDRRAVLWGICAGSAMIFLGAIDILFNIEQGLFTHGSAEMAAEIAINIYCWTFGPFTIWRMWKHPLLHIKG</sequence>
<feature type="transmembrane region" description="Helical" evidence="1">
    <location>
        <begin position="62"/>
        <end position="84"/>
    </location>
</feature>